<dbReference type="PANTHER" id="PTHR33495">
    <property type="entry name" value="ANTI-SIGMA FACTOR ANTAGONIST TM_1081-RELATED-RELATED"/>
    <property type="match status" value="1"/>
</dbReference>
<dbReference type="InterPro" id="IPR002645">
    <property type="entry name" value="STAS_dom"/>
</dbReference>
<feature type="domain" description="STAS" evidence="3">
    <location>
        <begin position="11"/>
        <end position="119"/>
    </location>
</feature>
<dbReference type="AlphaFoldDB" id="A0A1E5L3J7"/>
<evidence type="ECO:0000256" key="2">
    <source>
        <dbReference type="RuleBase" id="RU003749"/>
    </source>
</evidence>
<gene>
    <name evidence="4" type="ORF">BHU72_09135</name>
</gene>
<dbReference type="InterPro" id="IPR036513">
    <property type="entry name" value="STAS_dom_sf"/>
</dbReference>
<reference evidence="4 5" key="1">
    <citation type="submission" date="2016-09" db="EMBL/GenBank/DDBJ databases">
        <title>Desulfuribacillus arsenicus sp. nov., an obligately anaerobic, dissimilatory arsenic- and antimonate-reducing bacterium isolated from anoxic sediments.</title>
        <authorList>
            <person name="Abin C.A."/>
            <person name="Hollibaugh J.T."/>
        </authorList>
    </citation>
    <scope>NUCLEOTIDE SEQUENCE [LARGE SCALE GENOMIC DNA]</scope>
    <source>
        <strain evidence="4 5">MLFW-2</strain>
    </source>
</reference>
<accession>A0A1E5L3J7</accession>
<name>A0A1E5L3J7_9FIRM</name>
<proteinExistence type="inferred from homology"/>
<evidence type="ECO:0000313" key="5">
    <source>
        <dbReference type="Proteomes" id="UP000095255"/>
    </source>
</evidence>
<sequence>MNHNNDAFSAPEVFAEVEQNIQIVHIKGKLNYGTTQTVKDSMAKLFTTADGYIIDLSNVENIDSTGFGVLINFAKRIAEIERKMAIVVTNDFIYDLFKISKFDLVFPLVKSKADGIKILKEGFERPLPLKEY</sequence>
<organism evidence="4 5">
    <name type="scientific">Desulfuribacillus stibiiarsenatis</name>
    <dbReference type="NCBI Taxonomy" id="1390249"/>
    <lineage>
        <taxon>Bacteria</taxon>
        <taxon>Bacillati</taxon>
        <taxon>Bacillota</taxon>
        <taxon>Desulfuribacillia</taxon>
        <taxon>Desulfuribacillales</taxon>
        <taxon>Desulfuribacillaceae</taxon>
        <taxon>Desulfuribacillus</taxon>
    </lineage>
</organism>
<dbReference type="Proteomes" id="UP000095255">
    <property type="component" value="Unassembled WGS sequence"/>
</dbReference>
<keyword evidence="5" id="KW-1185">Reference proteome</keyword>
<protein>
    <recommendedName>
        <fullName evidence="2">Anti-sigma factor antagonist</fullName>
    </recommendedName>
</protein>
<dbReference type="SUPFAM" id="SSF52091">
    <property type="entry name" value="SpoIIaa-like"/>
    <property type="match status" value="1"/>
</dbReference>
<dbReference type="PANTHER" id="PTHR33495:SF2">
    <property type="entry name" value="ANTI-SIGMA FACTOR ANTAGONIST TM_1081-RELATED"/>
    <property type="match status" value="1"/>
</dbReference>
<dbReference type="InterPro" id="IPR003658">
    <property type="entry name" value="Anti-sigma_ant"/>
</dbReference>
<evidence type="ECO:0000313" key="4">
    <source>
        <dbReference type="EMBL" id="OEH84677.1"/>
    </source>
</evidence>
<comment type="caution">
    <text evidence="4">The sequence shown here is derived from an EMBL/GenBank/DDBJ whole genome shotgun (WGS) entry which is preliminary data.</text>
</comment>
<evidence type="ECO:0000259" key="3">
    <source>
        <dbReference type="PROSITE" id="PS50801"/>
    </source>
</evidence>
<dbReference type="Pfam" id="PF01740">
    <property type="entry name" value="STAS"/>
    <property type="match status" value="1"/>
</dbReference>
<comment type="similarity">
    <text evidence="1 2">Belongs to the anti-sigma-factor antagonist family.</text>
</comment>
<evidence type="ECO:0000256" key="1">
    <source>
        <dbReference type="ARBA" id="ARBA00009013"/>
    </source>
</evidence>
<dbReference type="PROSITE" id="PS50801">
    <property type="entry name" value="STAS"/>
    <property type="match status" value="1"/>
</dbReference>
<dbReference type="STRING" id="1390249.BHU72_09135"/>
<dbReference type="GO" id="GO:0043856">
    <property type="term" value="F:anti-sigma factor antagonist activity"/>
    <property type="evidence" value="ECO:0007669"/>
    <property type="project" value="InterPro"/>
</dbReference>
<dbReference type="CDD" id="cd07043">
    <property type="entry name" value="STAS_anti-anti-sigma_factors"/>
    <property type="match status" value="1"/>
</dbReference>
<dbReference type="Gene3D" id="3.30.750.24">
    <property type="entry name" value="STAS domain"/>
    <property type="match status" value="1"/>
</dbReference>
<dbReference type="EMBL" id="MJAT01000037">
    <property type="protein sequence ID" value="OEH84677.1"/>
    <property type="molecule type" value="Genomic_DNA"/>
</dbReference>
<dbReference type="NCBIfam" id="TIGR00377">
    <property type="entry name" value="ant_ant_sig"/>
    <property type="match status" value="1"/>
</dbReference>